<dbReference type="GO" id="GO:0046872">
    <property type="term" value="F:metal ion binding"/>
    <property type="evidence" value="ECO:0007669"/>
    <property type="project" value="UniProtKB-KW"/>
</dbReference>
<protein>
    <submittedName>
        <fullName evidence="5">Carbon-monoxide dehydrogenase, catalytic subunit</fullName>
    </submittedName>
</protein>
<dbReference type="PANTHER" id="PTHR30109">
    <property type="entry name" value="HYDROXYLAMINE REDUCTASE"/>
    <property type="match status" value="1"/>
</dbReference>
<keyword evidence="4" id="KW-0411">Iron-sulfur</keyword>
<dbReference type="Pfam" id="PF03063">
    <property type="entry name" value="Prismane"/>
    <property type="match status" value="1"/>
</dbReference>
<evidence type="ECO:0000256" key="1">
    <source>
        <dbReference type="ARBA" id="ARBA00022485"/>
    </source>
</evidence>
<dbReference type="InterPro" id="IPR016099">
    <property type="entry name" value="Prismane-like_a/b-sand"/>
</dbReference>
<keyword evidence="1" id="KW-0004">4Fe-4S</keyword>
<keyword evidence="2" id="KW-0479">Metal-binding</keyword>
<accession>A0A0E3JZT7</accession>
<dbReference type="AlphaFoldDB" id="A0A0E3JZT7"/>
<dbReference type="GO" id="GO:0050418">
    <property type="term" value="F:hydroxylamine reductase activity"/>
    <property type="evidence" value="ECO:0007669"/>
    <property type="project" value="TreeGrafter"/>
</dbReference>
<organism evidence="5 6">
    <name type="scientific">Clostridium scatologenes</name>
    <dbReference type="NCBI Taxonomy" id="1548"/>
    <lineage>
        <taxon>Bacteria</taxon>
        <taxon>Bacillati</taxon>
        <taxon>Bacillota</taxon>
        <taxon>Clostridia</taxon>
        <taxon>Eubacteriales</taxon>
        <taxon>Clostridiaceae</taxon>
        <taxon>Clostridium</taxon>
    </lineage>
</organism>
<dbReference type="SUPFAM" id="SSF56821">
    <property type="entry name" value="Prismane protein-like"/>
    <property type="match status" value="1"/>
</dbReference>
<dbReference type="Gene3D" id="3.40.50.2030">
    <property type="match status" value="1"/>
</dbReference>
<sequence length="169" mass="17942">MELTKELIKRNIIVLSAGCSSGGLENVGLMSPSAAELAGDSLKEVCKILGIPPVLNFGPCLAIGRLEIVAKELAEYLKIDIPQLPLVLSAPQWLEEQALADGCFGLALGLPLHLGSSPFIGGSKVVTKVLTEDMESLTGGKLIIEDDIIKAADELEEIILKRRKNLGLS</sequence>
<keyword evidence="3" id="KW-0408">Iron</keyword>
<dbReference type="InterPro" id="IPR011254">
    <property type="entry name" value="Prismane-like_sf"/>
</dbReference>
<reference evidence="5 6" key="1">
    <citation type="journal article" date="2015" name="J. Biotechnol.">
        <title>Complete genome sequence of a malodorant-producing acetogen, Clostridium scatologenes ATCC 25775(T).</title>
        <authorList>
            <person name="Zhu Z."/>
            <person name="Guo T."/>
            <person name="Zheng H."/>
            <person name="Song T."/>
            <person name="Ouyang P."/>
            <person name="Xie J."/>
        </authorList>
    </citation>
    <scope>NUCLEOTIDE SEQUENCE [LARGE SCALE GENOMIC DNA]</scope>
    <source>
        <strain evidence="5 6">ATCC 25775</strain>
    </source>
</reference>
<dbReference type="InterPro" id="IPR004137">
    <property type="entry name" value="HCP/CODH"/>
</dbReference>
<dbReference type="GO" id="GO:0042542">
    <property type="term" value="P:response to hydrogen peroxide"/>
    <property type="evidence" value="ECO:0007669"/>
    <property type="project" value="TreeGrafter"/>
</dbReference>
<dbReference type="HOGENOM" id="CLU_1575767_0_0_9"/>
<name>A0A0E3JZT7_CLOSL</name>
<evidence type="ECO:0000313" key="6">
    <source>
        <dbReference type="Proteomes" id="UP000033115"/>
    </source>
</evidence>
<dbReference type="KEGG" id="csq:CSCA_1514"/>
<dbReference type="GO" id="GO:0051539">
    <property type="term" value="F:4 iron, 4 sulfur cluster binding"/>
    <property type="evidence" value="ECO:0007669"/>
    <property type="project" value="UniProtKB-KW"/>
</dbReference>
<proteinExistence type="predicted"/>
<dbReference type="GO" id="GO:0004601">
    <property type="term" value="F:peroxidase activity"/>
    <property type="evidence" value="ECO:0007669"/>
    <property type="project" value="TreeGrafter"/>
</dbReference>
<evidence type="ECO:0000256" key="4">
    <source>
        <dbReference type="ARBA" id="ARBA00023014"/>
    </source>
</evidence>
<dbReference type="STRING" id="1548.CSCA_1514"/>
<dbReference type="Proteomes" id="UP000033115">
    <property type="component" value="Chromosome"/>
</dbReference>
<evidence type="ECO:0000313" key="5">
    <source>
        <dbReference type="EMBL" id="AKA68639.1"/>
    </source>
</evidence>
<dbReference type="EMBL" id="CP009933">
    <property type="protein sequence ID" value="AKA68639.1"/>
    <property type="molecule type" value="Genomic_DNA"/>
</dbReference>
<evidence type="ECO:0000256" key="3">
    <source>
        <dbReference type="ARBA" id="ARBA00023004"/>
    </source>
</evidence>
<evidence type="ECO:0000256" key="2">
    <source>
        <dbReference type="ARBA" id="ARBA00022723"/>
    </source>
</evidence>
<dbReference type="PANTHER" id="PTHR30109:SF4">
    <property type="entry name" value="CARBON MONOXIDE DEHYDROGENASE"/>
    <property type="match status" value="1"/>
</dbReference>
<keyword evidence="6" id="KW-1185">Reference proteome</keyword>
<gene>
    <name evidence="5" type="ORF">CSCA_1514</name>
</gene>